<gene>
    <name evidence="3" type="ORF">EKO23_05880</name>
</gene>
<dbReference type="OrthoDB" id="317332at2"/>
<proteinExistence type="predicted"/>
<dbReference type="RefSeq" id="WP_134715049.1">
    <property type="nucleotide sequence ID" value="NZ_SDKM01000006.1"/>
</dbReference>
<dbReference type="GO" id="GO:0004462">
    <property type="term" value="F:lactoylglutathione lyase activity"/>
    <property type="evidence" value="ECO:0007669"/>
    <property type="project" value="InterPro"/>
</dbReference>
<dbReference type="PANTHER" id="PTHR36113">
    <property type="entry name" value="LYASE, PUTATIVE-RELATED-RELATED"/>
    <property type="match status" value="1"/>
</dbReference>
<dbReference type="InterPro" id="IPR018146">
    <property type="entry name" value="Glyoxalase_1_CS"/>
</dbReference>
<organism evidence="3 4">
    <name type="scientific">Nocardioides guangzhouensis</name>
    <dbReference type="NCBI Taxonomy" id="2497878"/>
    <lineage>
        <taxon>Bacteria</taxon>
        <taxon>Bacillati</taxon>
        <taxon>Actinomycetota</taxon>
        <taxon>Actinomycetes</taxon>
        <taxon>Propionibacteriales</taxon>
        <taxon>Nocardioidaceae</taxon>
        <taxon>Nocardioides</taxon>
    </lineage>
</organism>
<dbReference type="EMBL" id="SDKM01000006">
    <property type="protein sequence ID" value="RYP87562.1"/>
    <property type="molecule type" value="Genomic_DNA"/>
</dbReference>
<evidence type="ECO:0000313" key="3">
    <source>
        <dbReference type="EMBL" id="RYP87562.1"/>
    </source>
</evidence>
<dbReference type="SUPFAM" id="SSF54593">
    <property type="entry name" value="Glyoxalase/Bleomycin resistance protein/Dihydroxybiphenyl dioxygenase"/>
    <property type="match status" value="1"/>
</dbReference>
<dbReference type="AlphaFoldDB" id="A0A4Q4ZH72"/>
<reference evidence="3 4" key="1">
    <citation type="submission" date="2019-01" db="EMBL/GenBank/DDBJ databases">
        <title>Nocardioides guangzhouensis sp. nov., an actinobacterium isolated from soil.</title>
        <authorList>
            <person name="Fu Y."/>
            <person name="Cai Y."/>
            <person name="Lin Z."/>
            <person name="Chen P."/>
        </authorList>
    </citation>
    <scope>NUCLEOTIDE SEQUENCE [LARGE SCALE GENOMIC DNA]</scope>
    <source>
        <strain evidence="3 4">130</strain>
    </source>
</reference>
<dbReference type="PROSITE" id="PS00934">
    <property type="entry name" value="GLYOXALASE_I_1"/>
    <property type="match status" value="1"/>
</dbReference>
<keyword evidence="1" id="KW-0479">Metal-binding</keyword>
<comment type="caution">
    <text evidence="3">The sequence shown here is derived from an EMBL/GenBank/DDBJ whole genome shotgun (WGS) entry which is preliminary data.</text>
</comment>
<dbReference type="PROSITE" id="PS51819">
    <property type="entry name" value="VOC"/>
    <property type="match status" value="1"/>
</dbReference>
<accession>A0A4Q4ZH72</accession>
<evidence type="ECO:0000259" key="2">
    <source>
        <dbReference type="PROSITE" id="PS51819"/>
    </source>
</evidence>
<dbReference type="InterPro" id="IPR051332">
    <property type="entry name" value="Fosfomycin_Res_Enzymes"/>
</dbReference>
<dbReference type="InterPro" id="IPR004360">
    <property type="entry name" value="Glyas_Fos-R_dOase_dom"/>
</dbReference>
<feature type="domain" description="VOC" evidence="2">
    <location>
        <begin position="6"/>
        <end position="125"/>
    </location>
</feature>
<keyword evidence="4" id="KW-1185">Reference proteome</keyword>
<protein>
    <submittedName>
        <fullName evidence="3">VOC family protein</fullName>
    </submittedName>
</protein>
<dbReference type="PANTHER" id="PTHR36113:SF6">
    <property type="entry name" value="FOSFOMYCIN RESISTANCE PROTEIN FOSX"/>
    <property type="match status" value="1"/>
</dbReference>
<evidence type="ECO:0000256" key="1">
    <source>
        <dbReference type="ARBA" id="ARBA00022723"/>
    </source>
</evidence>
<dbReference type="InterPro" id="IPR037523">
    <property type="entry name" value="VOC_core"/>
</dbReference>
<name>A0A4Q4ZH72_9ACTN</name>
<dbReference type="GO" id="GO:0046872">
    <property type="term" value="F:metal ion binding"/>
    <property type="evidence" value="ECO:0007669"/>
    <property type="project" value="UniProtKB-KW"/>
</dbReference>
<dbReference type="InterPro" id="IPR029068">
    <property type="entry name" value="Glyas_Bleomycin-R_OHBP_Dase"/>
</dbReference>
<evidence type="ECO:0000313" key="4">
    <source>
        <dbReference type="Proteomes" id="UP000295198"/>
    </source>
</evidence>
<dbReference type="Pfam" id="PF00903">
    <property type="entry name" value="Glyoxalase"/>
    <property type="match status" value="1"/>
</dbReference>
<dbReference type="CDD" id="cd06587">
    <property type="entry name" value="VOC"/>
    <property type="match status" value="1"/>
</dbReference>
<dbReference type="Gene3D" id="3.10.180.10">
    <property type="entry name" value="2,3-Dihydroxybiphenyl 1,2-Dioxygenase, domain 1"/>
    <property type="match status" value="1"/>
</dbReference>
<dbReference type="Proteomes" id="UP000295198">
    <property type="component" value="Unassembled WGS sequence"/>
</dbReference>
<sequence>MPRLTGVDHVSLTVSDLDCSERFYTEVLGLLRLADFGYARILCHRASSFVLGLVRHEAADGGRFTELATGLDHLGFLVDSRDELVVWERRLQELGVEYTPIRDMELGSHLNFRDPDHIALELSTPNEVAAGWFAELREREIPREEIDARLSAYLMSLETV</sequence>